<keyword evidence="1" id="KW-0812">Transmembrane</keyword>
<organism evidence="2 3">
    <name type="scientific">Corynebacterium glutamicum (strain ATCC 13032 / DSM 20300 / JCM 1318 / BCRC 11384 / CCUG 27702 / LMG 3730 / NBRC 12168 / NCIMB 10025 / NRRL B-2784 / 534)</name>
    <dbReference type="NCBI Taxonomy" id="196627"/>
    <lineage>
        <taxon>Bacteria</taxon>
        <taxon>Bacillati</taxon>
        <taxon>Actinomycetota</taxon>
        <taxon>Actinomycetes</taxon>
        <taxon>Mycobacteriales</taxon>
        <taxon>Corynebacteriaceae</taxon>
        <taxon>Corynebacterium</taxon>
    </lineage>
</organism>
<keyword evidence="3" id="KW-1185">Reference proteome</keyword>
<dbReference type="EMBL" id="BA000036">
    <property type="protein sequence ID" value="BAB98660.1"/>
    <property type="molecule type" value="Genomic_DNA"/>
</dbReference>
<accession>Q8NR00</accession>
<evidence type="ECO:0000313" key="2">
    <source>
        <dbReference type="EMBL" id="BAB98660.1"/>
    </source>
</evidence>
<name>Q8NR00_CORGL</name>
<reference evidence="3" key="1">
    <citation type="journal article" date="2003" name="Appl. Microbiol. Biotechnol.">
        <title>The Corynebacterium glutamicum genome: features and impacts on biotechnological processes.</title>
        <authorList>
            <person name="Ikeda M."/>
            <person name="Nakagawa S."/>
        </authorList>
    </citation>
    <scope>NUCLEOTIDE SEQUENCE [LARGE SCALE GENOMIC DNA]</scope>
    <source>
        <strain evidence="3">ATCC 13032 / DSM 20300 / BCRC 11384 / JCM 1318 / LMG 3730 / NCIMB 10025</strain>
    </source>
</reference>
<dbReference type="Proteomes" id="UP000000582">
    <property type="component" value="Chromosome"/>
</dbReference>
<feature type="transmembrane region" description="Helical" evidence="1">
    <location>
        <begin position="6"/>
        <end position="26"/>
    </location>
</feature>
<dbReference type="BioCyc" id="CORYNE:G18NG-10840-MONOMER"/>
<keyword evidence="1" id="KW-1133">Transmembrane helix</keyword>
<evidence type="ECO:0000256" key="1">
    <source>
        <dbReference type="SAM" id="Phobius"/>
    </source>
</evidence>
<dbReference type="STRING" id="196627.cg1431"/>
<keyword evidence="1" id="KW-0472">Membrane</keyword>
<dbReference type="HOGENOM" id="CLU_2600080_0_0_11"/>
<dbReference type="KEGG" id="cgb:cg1431"/>
<protein>
    <submittedName>
        <fullName evidence="2">Hypothetical membrane protein</fullName>
    </submittedName>
</protein>
<dbReference type="AlphaFoldDB" id="Q8NR00"/>
<accession>Q6M5S4</accession>
<proteinExistence type="predicted"/>
<evidence type="ECO:0000313" key="3">
    <source>
        <dbReference type="Proteomes" id="UP000000582"/>
    </source>
</evidence>
<sequence>MSTGSLLWVPVLFHVLACVGVVELPVANTHHKLQDFCWLWWIFPLYSPMRATFGPIPKGKALFVVDPCPGSFQEPQLPH</sequence>
<gene>
    <name evidence="2" type="ordered locus">Cgl1267</name>
</gene>
<dbReference type="KEGG" id="cgl:Cgl1267"/>